<dbReference type="STRING" id="1754191.A0A1Y1VBY4"/>
<dbReference type="GO" id="GO:0006606">
    <property type="term" value="P:protein import into nucleus"/>
    <property type="evidence" value="ECO:0007669"/>
    <property type="project" value="TreeGrafter"/>
</dbReference>
<dbReference type="OrthoDB" id="435593at2759"/>
<evidence type="ECO:0000313" key="7">
    <source>
        <dbReference type="Proteomes" id="UP000193719"/>
    </source>
</evidence>
<keyword evidence="7" id="KW-1185">Reference proteome</keyword>
<dbReference type="InterPro" id="IPR051345">
    <property type="entry name" value="Importin_beta-like_NTR"/>
</dbReference>
<name>A0A1Y1VBY4_9FUNG</name>
<reference evidence="6 7" key="1">
    <citation type="submission" date="2016-08" db="EMBL/GenBank/DDBJ databases">
        <title>Genomes of anaerobic fungi encode conserved fungal cellulosomes for biomass hydrolysis.</title>
        <authorList>
            <consortium name="DOE Joint Genome Institute"/>
            <person name="Haitjema C.H."/>
            <person name="Gilmore S.P."/>
            <person name="Henske J.K."/>
            <person name="Solomon K.V."/>
            <person name="De Groot R."/>
            <person name="Kuo A."/>
            <person name="Mondo S.J."/>
            <person name="Salamov A.A."/>
            <person name="Labutti K."/>
            <person name="Zhao Z."/>
            <person name="Chiniquy J."/>
            <person name="Barry K."/>
            <person name="Brewer H.M."/>
            <person name="Purvine S.O."/>
            <person name="Wright A.T."/>
            <person name="Boxma B."/>
            <person name="Van Alen T."/>
            <person name="Hackstein J.H."/>
            <person name="Baker S.E."/>
            <person name="Grigoriev I.V."/>
            <person name="O'Malley M.A."/>
        </authorList>
    </citation>
    <scope>NUCLEOTIDE SEQUENCE [LARGE SCALE GENOMIC DNA]</scope>
    <source>
        <strain evidence="7">finn</strain>
    </source>
</reference>
<sequence length="920" mass="109459">MNLSNFNNNYNQLLEILNSIDNSNNYDSYKYKLKWLEDYRKTNNAWYMSIEILKSNEENLNLKLFSSQTLRQKIIYELQDLNQNAIELKNSIIDLLYTNRDKPNPIIIQLCLSLADLAILCDEWNNPIQEVFELFERDSDMISILFQFLAYIPEELNNKQLKLGDERLKMKEKALINNILNNILGLLSYYTSKSYNNTKLKSNINNCIYNWIKYKLIGPNYILDSPLINYILSELVNSDVDEVIGNIINELIIQSSSSSDINKKLLNFITPTIFEISKHIKEISSTDSLLIFNLLFETYSEYNIYTIIENYNNFQFIISSLIDFYTIYPDSIEITYRFWTMLQEQLNNIGYQQYKPQFLEAYNILQEKTLNLYKLISNNNTDDISYEIIEIMLQNCFLMLNDYNFLTMLNESLKNNLTLKNEQGEFKSETLKDIEVQLFYFNSIIFNLNSNHQNIVKEIIKLIPYLPNSDNIKIIVIKIIGDLSEYSFNNKIKIEEQLNFLISFIENEDNRYQGLYSLLKFTEYCGMYLIAYLEDFYNFYMKAINIFNYQDIYDLIKSLCNIIIHLPRDKINYYLNKLNFPLIEKLQQISNIDYINNPNNNIDIIAYDIQDILSYMSLFLSMKLEQNNSINEFNPIIELYNNYHPILKHILEVFQNDEKIIEEICNCYIDIMNSCSFDIFPTIKNLLEQIVINYKYTKYNCYIWLFTHSIRLYMNESKDEIYNFLLSIFQKFTEVIFLLNENDIMKNIQTLEDYFHLCNQIIIESPSYIFHEHSLIPQILELSSKSLYLNDLKVNYEIIEFYSEIFNNYNVNVLSGYINYQAIKNVIKTILNIYIKNIEDFLSTDIAQEFASLLEQIYENSNEDLLDFIKEELLNYPDLTKEETDNILTTFTNACRNKDKYEVSVVFEKLNYLLNKKNIL</sequence>
<evidence type="ECO:0000256" key="2">
    <source>
        <dbReference type="ARBA" id="ARBA00007991"/>
    </source>
</evidence>
<evidence type="ECO:0000256" key="4">
    <source>
        <dbReference type="ARBA" id="ARBA00023242"/>
    </source>
</evidence>
<dbReference type="EMBL" id="MCFH01000018">
    <property type="protein sequence ID" value="ORX51410.1"/>
    <property type="molecule type" value="Genomic_DNA"/>
</dbReference>
<comment type="similarity">
    <text evidence="2">Belongs to the importin beta family.</text>
</comment>
<dbReference type="InterPro" id="IPR011989">
    <property type="entry name" value="ARM-like"/>
</dbReference>
<dbReference type="AlphaFoldDB" id="A0A1Y1VBY4"/>
<comment type="caution">
    <text evidence="6">The sequence shown here is derived from an EMBL/GenBank/DDBJ whole genome shotgun (WGS) entry which is preliminary data.</text>
</comment>
<proteinExistence type="inferred from homology"/>
<gene>
    <name evidence="6" type="ORF">BCR36DRAFT_325661</name>
</gene>
<dbReference type="Gene3D" id="1.25.10.10">
    <property type="entry name" value="Leucine-rich Repeat Variant"/>
    <property type="match status" value="1"/>
</dbReference>
<dbReference type="PANTHER" id="PTHR12363:SF33">
    <property type="entry name" value="IMPORTIN-13"/>
    <property type="match status" value="1"/>
</dbReference>
<protein>
    <submittedName>
        <fullName evidence="6">ARM repeat-containing protein</fullName>
    </submittedName>
</protein>
<reference evidence="6 7" key="2">
    <citation type="submission" date="2016-08" db="EMBL/GenBank/DDBJ databases">
        <title>Pervasive Adenine N6-methylation of Active Genes in Fungi.</title>
        <authorList>
            <consortium name="DOE Joint Genome Institute"/>
            <person name="Mondo S.J."/>
            <person name="Dannebaum R.O."/>
            <person name="Kuo R.C."/>
            <person name="Labutti K."/>
            <person name="Haridas S."/>
            <person name="Kuo A."/>
            <person name="Salamov A."/>
            <person name="Ahrendt S.R."/>
            <person name="Lipzen A."/>
            <person name="Sullivan W."/>
            <person name="Andreopoulos W.B."/>
            <person name="Clum A."/>
            <person name="Lindquist E."/>
            <person name="Daum C."/>
            <person name="Ramamoorthy G.K."/>
            <person name="Gryganskyi A."/>
            <person name="Culley D."/>
            <person name="Magnuson J.K."/>
            <person name="James T.Y."/>
            <person name="O'Malley M.A."/>
            <person name="Stajich J.E."/>
            <person name="Spatafora J.W."/>
            <person name="Visel A."/>
            <person name="Grigoriev I.V."/>
        </authorList>
    </citation>
    <scope>NUCLEOTIDE SEQUENCE [LARGE SCALE GENOMIC DNA]</scope>
    <source>
        <strain evidence="7">finn</strain>
    </source>
</reference>
<comment type="subcellular location">
    <subcellularLocation>
        <location evidence="1">Nucleus</location>
    </subcellularLocation>
</comment>
<keyword evidence="4" id="KW-0539">Nucleus</keyword>
<dbReference type="GO" id="GO:0005737">
    <property type="term" value="C:cytoplasm"/>
    <property type="evidence" value="ECO:0007669"/>
    <property type="project" value="TreeGrafter"/>
</dbReference>
<dbReference type="InterPro" id="IPR016024">
    <property type="entry name" value="ARM-type_fold"/>
</dbReference>
<evidence type="ECO:0000256" key="3">
    <source>
        <dbReference type="ARBA" id="ARBA00022448"/>
    </source>
</evidence>
<evidence type="ECO:0000313" key="6">
    <source>
        <dbReference type="EMBL" id="ORX51410.1"/>
    </source>
</evidence>
<accession>A0A1Y1VBY4</accession>
<dbReference type="GO" id="GO:0005634">
    <property type="term" value="C:nucleus"/>
    <property type="evidence" value="ECO:0007669"/>
    <property type="project" value="UniProtKB-SubCell"/>
</dbReference>
<evidence type="ECO:0000259" key="5">
    <source>
        <dbReference type="Pfam" id="PF08389"/>
    </source>
</evidence>
<organism evidence="6 7">
    <name type="scientific">Piromyces finnis</name>
    <dbReference type="NCBI Taxonomy" id="1754191"/>
    <lineage>
        <taxon>Eukaryota</taxon>
        <taxon>Fungi</taxon>
        <taxon>Fungi incertae sedis</taxon>
        <taxon>Chytridiomycota</taxon>
        <taxon>Chytridiomycota incertae sedis</taxon>
        <taxon>Neocallimastigomycetes</taxon>
        <taxon>Neocallimastigales</taxon>
        <taxon>Neocallimastigaceae</taxon>
        <taxon>Piromyces</taxon>
    </lineage>
</organism>
<evidence type="ECO:0000256" key="1">
    <source>
        <dbReference type="ARBA" id="ARBA00004123"/>
    </source>
</evidence>
<dbReference type="Pfam" id="PF08389">
    <property type="entry name" value="Xpo1"/>
    <property type="match status" value="1"/>
</dbReference>
<feature type="domain" description="Exportin-1/Importin-beta-like" evidence="5">
    <location>
        <begin position="104"/>
        <end position="239"/>
    </location>
</feature>
<dbReference type="PANTHER" id="PTHR12363">
    <property type="entry name" value="TRANSPORTIN 3 AND IMPORTIN 13"/>
    <property type="match status" value="1"/>
</dbReference>
<dbReference type="InterPro" id="IPR013598">
    <property type="entry name" value="Exportin-1/Importin-b-like"/>
</dbReference>
<keyword evidence="3" id="KW-0813">Transport</keyword>
<dbReference type="InterPro" id="IPR058537">
    <property type="entry name" value="TPR_TNPO3_IPO13_4th"/>
</dbReference>
<dbReference type="SUPFAM" id="SSF48371">
    <property type="entry name" value="ARM repeat"/>
    <property type="match status" value="1"/>
</dbReference>
<dbReference type="Proteomes" id="UP000193719">
    <property type="component" value="Unassembled WGS sequence"/>
</dbReference>
<dbReference type="Pfam" id="PF24139">
    <property type="entry name" value="TPR_TNPO3_IPO13_4th"/>
    <property type="match status" value="1"/>
</dbReference>